<accession>A0A0C4WRD9</accession>
<sequence length="193" mass="21650">MKAEHLRLLVELSDRPTATVRTRLIAIRRLCRVLAQELDVIRAERRALRRQAGRLRPFLPFTKLAVADLERQAASHRYDAMNDLCQALASFGRLLVLGRKEIAGALGFDGLCDLLNVNPVQRVALRGEGPVRLLELVFVEALEDSAEHQGESWKDGPLFNACHYAIVEFIRANASDARRAPVASPPKLRLVKR</sequence>
<keyword evidence="2" id="KW-1185">Reference proteome</keyword>
<dbReference type="Proteomes" id="UP000068210">
    <property type="component" value="Chromosome"/>
</dbReference>
<protein>
    <submittedName>
        <fullName evidence="1">Uncharacterized protein</fullName>
    </submittedName>
</protein>
<reference evidence="1 2" key="1">
    <citation type="journal article" date="2015" name="PLoS ONE">
        <title>Azotobacter Genomes: The Genome of Azotobacter chroococcum NCIMB 8003 (ATCC 4412).</title>
        <authorList>
            <person name="Robson R.L."/>
            <person name="Jones R."/>
            <person name="Robson R.M."/>
            <person name="Schwartz A."/>
            <person name="Richardson T.H."/>
        </authorList>
    </citation>
    <scope>NUCLEOTIDE SEQUENCE [LARGE SCALE GENOMIC DNA]</scope>
    <source>
        <strain evidence="1 2">NCIMB 8003</strain>
    </source>
</reference>
<dbReference type="AlphaFoldDB" id="A0A0C4WRD9"/>
<name>A0A0C4WRD9_9GAMM</name>
<dbReference type="HOGENOM" id="CLU_114951_0_0_6"/>
<organism evidence="1 2">
    <name type="scientific">Azotobacter chroococcum NCIMB 8003</name>
    <dbReference type="NCBI Taxonomy" id="1328314"/>
    <lineage>
        <taxon>Bacteria</taxon>
        <taxon>Pseudomonadati</taxon>
        <taxon>Pseudomonadota</taxon>
        <taxon>Gammaproteobacteria</taxon>
        <taxon>Pseudomonadales</taxon>
        <taxon>Pseudomonadaceae</taxon>
        <taxon>Azotobacter</taxon>
    </lineage>
</organism>
<dbReference type="KEGG" id="acx:Achr_37710"/>
<evidence type="ECO:0000313" key="1">
    <source>
        <dbReference type="EMBL" id="AJE23159.1"/>
    </source>
</evidence>
<dbReference type="EMBL" id="CP010415">
    <property type="protein sequence ID" value="AJE23159.1"/>
    <property type="molecule type" value="Genomic_DNA"/>
</dbReference>
<gene>
    <name evidence="1" type="ORF">Achr_37710</name>
</gene>
<dbReference type="RefSeq" id="WP_052263989.1">
    <property type="nucleotide sequence ID" value="NZ_CP010415.1"/>
</dbReference>
<proteinExistence type="predicted"/>
<evidence type="ECO:0000313" key="2">
    <source>
        <dbReference type="Proteomes" id="UP000068210"/>
    </source>
</evidence>